<dbReference type="Pfam" id="PF01386">
    <property type="entry name" value="Ribosomal_L25p"/>
    <property type="match status" value="1"/>
</dbReference>
<keyword evidence="3 5" id="KW-0689">Ribosomal protein</keyword>
<feature type="region of interest" description="Disordered" evidence="6">
    <location>
        <begin position="192"/>
        <end position="219"/>
    </location>
</feature>
<dbReference type="Gene3D" id="2.170.120.20">
    <property type="entry name" value="Ribosomal protein L25, beta domain"/>
    <property type="match status" value="1"/>
</dbReference>
<feature type="domain" description="Large ribosomal subunit protein bL25 L25" evidence="7">
    <location>
        <begin position="8"/>
        <end position="96"/>
    </location>
</feature>
<dbReference type="Gene3D" id="2.40.240.10">
    <property type="entry name" value="Ribosomal Protein L25, Chain P"/>
    <property type="match status" value="1"/>
</dbReference>
<evidence type="ECO:0000256" key="6">
    <source>
        <dbReference type="SAM" id="MobiDB-lite"/>
    </source>
</evidence>
<dbReference type="InterPro" id="IPR011035">
    <property type="entry name" value="Ribosomal_bL25/Gln-tRNA_synth"/>
</dbReference>
<dbReference type="GO" id="GO:0003735">
    <property type="term" value="F:structural constituent of ribosome"/>
    <property type="evidence" value="ECO:0007669"/>
    <property type="project" value="InterPro"/>
</dbReference>
<dbReference type="PANTHER" id="PTHR33284:SF1">
    <property type="entry name" value="RIBOSOMAL PROTEIN L25_GLN-TRNA SYNTHETASE, ANTI-CODON-BINDING DOMAIN-CONTAINING PROTEIN"/>
    <property type="match status" value="1"/>
</dbReference>
<dbReference type="NCBIfam" id="NF004128">
    <property type="entry name" value="PRK05618.1-2"/>
    <property type="match status" value="1"/>
</dbReference>
<dbReference type="AlphaFoldDB" id="A0A2M8W2B2"/>
<reference evidence="9 10" key="1">
    <citation type="submission" date="2017-11" db="EMBL/GenBank/DDBJ databases">
        <title>Genomic Encyclopedia of Archaeal and Bacterial Type Strains, Phase II (KMG-II): From Individual Species to Whole Genera.</title>
        <authorList>
            <person name="Goeker M."/>
        </authorList>
    </citation>
    <scope>NUCLEOTIDE SEQUENCE [LARGE SCALE GENOMIC DNA]</scope>
    <source>
        <strain evidence="9 10">DSM 29128</strain>
    </source>
</reference>
<feature type="compositionally biased region" description="Acidic residues" evidence="6">
    <location>
        <begin position="194"/>
        <end position="205"/>
    </location>
</feature>
<keyword evidence="2 5" id="KW-0694">RNA-binding</keyword>
<sequence length="219" mass="23416">MAGKIPDLNAKVRAGTGKGAARQARREGDVPGIVYGGGADPQSISIPFNYLLTKLRKGGFMSTLHNLKIEGQEDVRVICRGVQRDVVKDLPTHIDLMRLKRTSRVNIFIPVEFLNADTCPGVKKGGVLTVVRNEVELNVLAGDIPEHIEIDLGDVQIGDTISISDVTLPEGATPAITDRDFVIANVQAPRALLADDEEEGEDVAADEVPTAGDEAAAEE</sequence>
<dbReference type="Pfam" id="PF14693">
    <property type="entry name" value="Ribosomal_TL5_C"/>
    <property type="match status" value="1"/>
</dbReference>
<keyword evidence="10" id="KW-1185">Reference proteome</keyword>
<protein>
    <recommendedName>
        <fullName evidence="5">Large ribosomal subunit protein bL25</fullName>
    </recommendedName>
    <alternativeName>
        <fullName evidence="5">General stress protein CTC</fullName>
    </alternativeName>
</protein>
<evidence type="ECO:0000256" key="4">
    <source>
        <dbReference type="ARBA" id="ARBA00023274"/>
    </source>
</evidence>
<dbReference type="CDD" id="cd00495">
    <property type="entry name" value="Ribosomal_L25_TL5_CTC"/>
    <property type="match status" value="1"/>
</dbReference>
<comment type="subunit">
    <text evidence="5">Part of the 50S ribosomal subunit; part of the 5S rRNA/L5/L18/L25 subcomplex. Contacts the 5S rRNA. Binds to the 5S rRNA independently of L5 and L18.</text>
</comment>
<dbReference type="InterPro" id="IPR029751">
    <property type="entry name" value="Ribosomal_L25_dom"/>
</dbReference>
<dbReference type="InterPro" id="IPR020057">
    <property type="entry name" value="Ribosomal_bL25_b-dom"/>
</dbReference>
<dbReference type="EMBL" id="PGTY01000003">
    <property type="protein sequence ID" value="PJI85065.1"/>
    <property type="molecule type" value="Genomic_DNA"/>
</dbReference>
<dbReference type="InterPro" id="IPR037121">
    <property type="entry name" value="Ribosomal_bL25_C"/>
</dbReference>
<evidence type="ECO:0000256" key="1">
    <source>
        <dbReference type="ARBA" id="ARBA00022730"/>
    </source>
</evidence>
<dbReference type="SUPFAM" id="SSF50715">
    <property type="entry name" value="Ribosomal protein L25-like"/>
    <property type="match status" value="1"/>
</dbReference>
<evidence type="ECO:0000313" key="10">
    <source>
        <dbReference type="Proteomes" id="UP000228531"/>
    </source>
</evidence>
<evidence type="ECO:0000256" key="5">
    <source>
        <dbReference type="HAMAP-Rule" id="MF_01334"/>
    </source>
</evidence>
<accession>A0A2M8W2B2</accession>
<keyword evidence="1 5" id="KW-0699">rRNA-binding</keyword>
<name>A0A2M8W2B2_9RHOB</name>
<comment type="caution">
    <text evidence="9">The sequence shown here is derived from an EMBL/GenBank/DDBJ whole genome shotgun (WGS) entry which is preliminary data.</text>
</comment>
<dbReference type="Proteomes" id="UP000228531">
    <property type="component" value="Unassembled WGS sequence"/>
</dbReference>
<dbReference type="GO" id="GO:0022625">
    <property type="term" value="C:cytosolic large ribosomal subunit"/>
    <property type="evidence" value="ECO:0007669"/>
    <property type="project" value="TreeGrafter"/>
</dbReference>
<comment type="similarity">
    <text evidence="5">Belongs to the bacterial ribosomal protein bL25 family. CTC subfamily.</text>
</comment>
<proteinExistence type="inferred from homology"/>
<feature type="domain" description="Large ribosomal subunit protein bL25 beta" evidence="8">
    <location>
        <begin position="105"/>
        <end position="190"/>
    </location>
</feature>
<dbReference type="PANTHER" id="PTHR33284">
    <property type="entry name" value="RIBOSOMAL PROTEIN L25/GLN-TRNA SYNTHETASE, ANTI-CODON-BINDING DOMAIN-CONTAINING PROTEIN"/>
    <property type="match status" value="1"/>
</dbReference>
<dbReference type="InterPro" id="IPR001021">
    <property type="entry name" value="Ribosomal_bL25_long"/>
</dbReference>
<dbReference type="InterPro" id="IPR020930">
    <property type="entry name" value="Ribosomal_uL5_bac-type"/>
</dbReference>
<dbReference type="OrthoDB" id="9806411at2"/>
<comment type="function">
    <text evidence="5">This is one of the proteins that binds to the 5S RNA in the ribosome where it forms part of the central protuberance.</text>
</comment>
<evidence type="ECO:0000259" key="8">
    <source>
        <dbReference type="Pfam" id="PF14693"/>
    </source>
</evidence>
<dbReference type="RefSeq" id="WP_100369016.1">
    <property type="nucleotide sequence ID" value="NZ_PGTY01000003.1"/>
</dbReference>
<dbReference type="GO" id="GO:0008097">
    <property type="term" value="F:5S rRNA binding"/>
    <property type="evidence" value="ECO:0007669"/>
    <property type="project" value="InterPro"/>
</dbReference>
<dbReference type="InterPro" id="IPR020056">
    <property type="entry name" value="Rbsml_bL25/Gln-tRNA_synth_N"/>
</dbReference>
<evidence type="ECO:0000259" key="7">
    <source>
        <dbReference type="Pfam" id="PF01386"/>
    </source>
</evidence>
<evidence type="ECO:0000256" key="2">
    <source>
        <dbReference type="ARBA" id="ARBA00022884"/>
    </source>
</evidence>
<evidence type="ECO:0000256" key="3">
    <source>
        <dbReference type="ARBA" id="ARBA00022980"/>
    </source>
</evidence>
<gene>
    <name evidence="5" type="primary">rplY</name>
    <name evidence="5" type="synonym">ctc</name>
    <name evidence="9" type="ORF">BC777_3061</name>
</gene>
<dbReference type="NCBIfam" id="TIGR00731">
    <property type="entry name" value="bL25_bact_ctc"/>
    <property type="match status" value="1"/>
</dbReference>
<dbReference type="GO" id="GO:0006412">
    <property type="term" value="P:translation"/>
    <property type="evidence" value="ECO:0007669"/>
    <property type="project" value="UniProtKB-UniRule"/>
</dbReference>
<dbReference type="HAMAP" id="MF_01334">
    <property type="entry name" value="Ribosomal_bL25_CTC"/>
    <property type="match status" value="1"/>
</dbReference>
<evidence type="ECO:0000313" key="9">
    <source>
        <dbReference type="EMBL" id="PJI85065.1"/>
    </source>
</evidence>
<keyword evidence="4 5" id="KW-0687">Ribonucleoprotein</keyword>
<organism evidence="9 10">
    <name type="scientific">Yoonia maricola</name>
    <dbReference type="NCBI Taxonomy" id="420999"/>
    <lineage>
        <taxon>Bacteria</taxon>
        <taxon>Pseudomonadati</taxon>
        <taxon>Pseudomonadota</taxon>
        <taxon>Alphaproteobacteria</taxon>
        <taxon>Rhodobacterales</taxon>
        <taxon>Paracoccaceae</taxon>
        <taxon>Yoonia</taxon>
    </lineage>
</organism>